<dbReference type="Proteomes" id="UP001218218">
    <property type="component" value="Unassembled WGS sequence"/>
</dbReference>
<gene>
    <name evidence="6" type="ORF">DFH08DRAFT_687357</name>
</gene>
<organism evidence="6 7">
    <name type="scientific">Mycena albidolilacea</name>
    <dbReference type="NCBI Taxonomy" id="1033008"/>
    <lineage>
        <taxon>Eukaryota</taxon>
        <taxon>Fungi</taxon>
        <taxon>Dikarya</taxon>
        <taxon>Basidiomycota</taxon>
        <taxon>Agaricomycotina</taxon>
        <taxon>Agaricomycetes</taxon>
        <taxon>Agaricomycetidae</taxon>
        <taxon>Agaricales</taxon>
        <taxon>Marasmiineae</taxon>
        <taxon>Mycenaceae</taxon>
        <taxon>Mycena</taxon>
    </lineage>
</organism>
<dbReference type="GO" id="GO:0004674">
    <property type="term" value="F:protein serine/threonine kinase activity"/>
    <property type="evidence" value="ECO:0007669"/>
    <property type="project" value="UniProtKB-KW"/>
</dbReference>
<evidence type="ECO:0000256" key="2">
    <source>
        <dbReference type="ARBA" id="ARBA00022679"/>
    </source>
</evidence>
<keyword evidence="1" id="KW-0723">Serine/threonine-protein kinase</keyword>
<keyword evidence="4" id="KW-0812">Transmembrane</keyword>
<protein>
    <recommendedName>
        <fullName evidence="5">Alpha-type protein kinase domain-containing protein</fullName>
    </recommendedName>
</protein>
<feature type="transmembrane region" description="Helical" evidence="4">
    <location>
        <begin position="209"/>
        <end position="230"/>
    </location>
</feature>
<evidence type="ECO:0000256" key="3">
    <source>
        <dbReference type="ARBA" id="ARBA00022777"/>
    </source>
</evidence>
<dbReference type="Gene3D" id="3.20.200.10">
    <property type="entry name" value="MHCK/EF2 kinase"/>
    <property type="match status" value="1"/>
</dbReference>
<dbReference type="AlphaFoldDB" id="A0AAD7EZ06"/>
<keyword evidence="4" id="KW-0472">Membrane</keyword>
<dbReference type="GO" id="GO:0005524">
    <property type="term" value="F:ATP binding"/>
    <property type="evidence" value="ECO:0007669"/>
    <property type="project" value="InterPro"/>
</dbReference>
<sequence length="476" mass="53839">MGSSLAANRTLASSSGYGYTENHAGYHEVRSQRQQLAYAPTSDHRIMLEFRGVTRKPGRVTGEIIGDMYHVVDKVKASIGAGEIKIMAWDILGPKWAAHTDGYDLNVDDCTIHNKDWVEIVANRSPDVNAIADRFYKPNPKSPNEPIFKTGKFLVNFCIPWAIYSAFLDHDAERQAQSSRQLRSQSSEQSVPTSRSAVLRPASFSGTCLVLFAYLSHYIGLQVGTARYFLMTWMMQRRTRRTICSGALLTARRYAKPVQRTLTDLLHNSANFESFLKTPPMDVILHLDLTHKAQKRGGFKMTAFGRSSKPMFGTGSTEICGKRSYYEQKNVETGITEYIPYPSPRQAQDLMVELKCNVWSASLLEDVYAGIDRFNALSTTKPPVEIPRMRFVRVAFATEGKSSERSVFLVEEQIEESREGQFRKYINNRAPIPTTFVSDSENGTRTSFLAFTQHWQFKRTHGLAFVSDYQGQSHLM</sequence>
<evidence type="ECO:0000259" key="5">
    <source>
        <dbReference type="Pfam" id="PF02816"/>
    </source>
</evidence>
<evidence type="ECO:0000313" key="7">
    <source>
        <dbReference type="Proteomes" id="UP001218218"/>
    </source>
</evidence>
<name>A0AAD7EZ06_9AGAR</name>
<evidence type="ECO:0000313" key="6">
    <source>
        <dbReference type="EMBL" id="KAJ7357894.1"/>
    </source>
</evidence>
<keyword evidence="4" id="KW-1133">Transmembrane helix</keyword>
<evidence type="ECO:0000256" key="4">
    <source>
        <dbReference type="SAM" id="Phobius"/>
    </source>
</evidence>
<keyword evidence="2" id="KW-0808">Transferase</keyword>
<evidence type="ECO:0000256" key="1">
    <source>
        <dbReference type="ARBA" id="ARBA00022527"/>
    </source>
</evidence>
<comment type="caution">
    <text evidence="6">The sequence shown here is derived from an EMBL/GenBank/DDBJ whole genome shotgun (WGS) entry which is preliminary data.</text>
</comment>
<accession>A0AAD7EZ06</accession>
<keyword evidence="3" id="KW-0418">Kinase</keyword>
<dbReference type="Pfam" id="PF02816">
    <property type="entry name" value="Alpha_kinase"/>
    <property type="match status" value="1"/>
</dbReference>
<proteinExistence type="predicted"/>
<keyword evidence="7" id="KW-1185">Reference proteome</keyword>
<feature type="domain" description="Alpha-type protein kinase" evidence="5">
    <location>
        <begin position="371"/>
        <end position="473"/>
    </location>
</feature>
<dbReference type="EMBL" id="JARIHO010000007">
    <property type="protein sequence ID" value="KAJ7357894.1"/>
    <property type="molecule type" value="Genomic_DNA"/>
</dbReference>
<reference evidence="6" key="1">
    <citation type="submission" date="2023-03" db="EMBL/GenBank/DDBJ databases">
        <title>Massive genome expansion in bonnet fungi (Mycena s.s.) driven by repeated elements and novel gene families across ecological guilds.</title>
        <authorList>
            <consortium name="Lawrence Berkeley National Laboratory"/>
            <person name="Harder C.B."/>
            <person name="Miyauchi S."/>
            <person name="Viragh M."/>
            <person name="Kuo A."/>
            <person name="Thoen E."/>
            <person name="Andreopoulos B."/>
            <person name="Lu D."/>
            <person name="Skrede I."/>
            <person name="Drula E."/>
            <person name="Henrissat B."/>
            <person name="Morin E."/>
            <person name="Kohler A."/>
            <person name="Barry K."/>
            <person name="LaButti K."/>
            <person name="Morin E."/>
            <person name="Salamov A."/>
            <person name="Lipzen A."/>
            <person name="Mereny Z."/>
            <person name="Hegedus B."/>
            <person name="Baldrian P."/>
            <person name="Stursova M."/>
            <person name="Weitz H."/>
            <person name="Taylor A."/>
            <person name="Grigoriev I.V."/>
            <person name="Nagy L.G."/>
            <person name="Martin F."/>
            <person name="Kauserud H."/>
        </authorList>
    </citation>
    <scope>NUCLEOTIDE SEQUENCE</scope>
    <source>
        <strain evidence="6">CBHHK002</strain>
    </source>
</reference>
<dbReference type="InterPro" id="IPR004166">
    <property type="entry name" value="a-kinase_dom"/>
</dbReference>